<dbReference type="PANTHER" id="PTHR42718">
    <property type="entry name" value="MAJOR FACILITATOR SUPERFAMILY MULTIDRUG TRANSPORTER MFSC"/>
    <property type="match status" value="1"/>
</dbReference>
<evidence type="ECO:0000313" key="7">
    <source>
        <dbReference type="EMBL" id="OAA53596.1"/>
    </source>
</evidence>
<reference evidence="7 8" key="1">
    <citation type="journal article" date="2016" name="Genome Biol. Evol.">
        <title>Divergent and convergent evolution of fungal pathogenicity.</title>
        <authorList>
            <person name="Shang Y."/>
            <person name="Xiao G."/>
            <person name="Zheng P."/>
            <person name="Cen K."/>
            <person name="Zhan S."/>
            <person name="Wang C."/>
        </authorList>
    </citation>
    <scope>NUCLEOTIDE SEQUENCE [LARGE SCALE GENOMIC DNA]</scope>
    <source>
        <strain evidence="7 8">RCEF 264</strain>
    </source>
</reference>
<comment type="subcellular location">
    <subcellularLocation>
        <location evidence="1">Membrane</location>
        <topology evidence="1">Multi-pass membrane protein</topology>
    </subcellularLocation>
</comment>
<dbReference type="SUPFAM" id="SSF103473">
    <property type="entry name" value="MFS general substrate transporter"/>
    <property type="match status" value="1"/>
</dbReference>
<dbReference type="GO" id="GO:0022857">
    <property type="term" value="F:transmembrane transporter activity"/>
    <property type="evidence" value="ECO:0007669"/>
    <property type="project" value="InterPro"/>
</dbReference>
<keyword evidence="4 5" id="KW-0472">Membrane</keyword>
<dbReference type="PANTHER" id="PTHR42718:SF41">
    <property type="entry name" value="MFS TRANSPORTER OF UNKOWN SPECIFICITY (AFU_ORTHOLOGUE AFUA_5G09940)-RELATED"/>
    <property type="match status" value="1"/>
</dbReference>
<organism evidence="7 8">
    <name type="scientific">Niveomyces insectorum RCEF 264</name>
    <dbReference type="NCBI Taxonomy" id="1081102"/>
    <lineage>
        <taxon>Eukaryota</taxon>
        <taxon>Fungi</taxon>
        <taxon>Dikarya</taxon>
        <taxon>Ascomycota</taxon>
        <taxon>Pezizomycotina</taxon>
        <taxon>Sordariomycetes</taxon>
        <taxon>Hypocreomycetidae</taxon>
        <taxon>Hypocreales</taxon>
        <taxon>Cordycipitaceae</taxon>
        <taxon>Niveomyces</taxon>
    </lineage>
</organism>
<feature type="transmembrane region" description="Helical" evidence="5">
    <location>
        <begin position="372"/>
        <end position="390"/>
    </location>
</feature>
<dbReference type="EMBL" id="AZHD01000028">
    <property type="protein sequence ID" value="OAA53596.1"/>
    <property type="molecule type" value="Genomic_DNA"/>
</dbReference>
<feature type="transmembrane region" description="Helical" evidence="5">
    <location>
        <begin position="292"/>
        <end position="311"/>
    </location>
</feature>
<dbReference type="Proteomes" id="UP000076874">
    <property type="component" value="Unassembled WGS sequence"/>
</dbReference>
<feature type="transmembrane region" description="Helical" evidence="5">
    <location>
        <begin position="426"/>
        <end position="447"/>
    </location>
</feature>
<dbReference type="InterPro" id="IPR036259">
    <property type="entry name" value="MFS_trans_sf"/>
</dbReference>
<dbReference type="Gene3D" id="1.20.1250.20">
    <property type="entry name" value="MFS general substrate transporter like domains"/>
    <property type="match status" value="1"/>
</dbReference>
<evidence type="ECO:0000256" key="3">
    <source>
        <dbReference type="ARBA" id="ARBA00022989"/>
    </source>
</evidence>
<dbReference type="GO" id="GO:0016020">
    <property type="term" value="C:membrane"/>
    <property type="evidence" value="ECO:0007669"/>
    <property type="project" value="UniProtKB-SubCell"/>
</dbReference>
<feature type="transmembrane region" description="Helical" evidence="5">
    <location>
        <begin position="201"/>
        <end position="224"/>
    </location>
</feature>
<feature type="transmembrane region" description="Helical" evidence="5">
    <location>
        <begin position="397"/>
        <end position="414"/>
    </location>
</feature>
<dbReference type="AlphaFoldDB" id="A0A167LWB0"/>
<name>A0A167LWB0_9HYPO</name>
<protein>
    <submittedName>
        <fullName evidence="7">Major facilitator superfamily domain, general substrate transporter</fullName>
    </submittedName>
</protein>
<dbReference type="Pfam" id="PF07690">
    <property type="entry name" value="MFS_1"/>
    <property type="match status" value="1"/>
</dbReference>
<evidence type="ECO:0000259" key="6">
    <source>
        <dbReference type="PROSITE" id="PS50850"/>
    </source>
</evidence>
<feature type="transmembrane region" description="Helical" evidence="5">
    <location>
        <begin position="332"/>
        <end position="352"/>
    </location>
</feature>
<feature type="domain" description="Major facilitator superfamily (MFS) profile" evidence="6">
    <location>
        <begin position="73"/>
        <end position="523"/>
    </location>
</feature>
<feature type="transmembrane region" description="Helical" evidence="5">
    <location>
        <begin position="170"/>
        <end position="189"/>
    </location>
</feature>
<evidence type="ECO:0000313" key="8">
    <source>
        <dbReference type="Proteomes" id="UP000076874"/>
    </source>
</evidence>
<feature type="transmembrane region" description="Helical" evidence="5">
    <location>
        <begin position="141"/>
        <end position="158"/>
    </location>
</feature>
<comment type="caution">
    <text evidence="7">The sequence shown here is derived from an EMBL/GenBank/DDBJ whole genome shotgun (WGS) entry which is preliminary data.</text>
</comment>
<feature type="transmembrane region" description="Helical" evidence="5">
    <location>
        <begin position="71"/>
        <end position="96"/>
    </location>
</feature>
<gene>
    <name evidence="7" type="ORF">SPI_09303</name>
</gene>
<feature type="transmembrane region" description="Helical" evidence="5">
    <location>
        <begin position="230"/>
        <end position="250"/>
    </location>
</feature>
<evidence type="ECO:0000256" key="2">
    <source>
        <dbReference type="ARBA" id="ARBA00022692"/>
    </source>
</evidence>
<keyword evidence="2 5" id="KW-0812">Transmembrane</keyword>
<evidence type="ECO:0000256" key="4">
    <source>
        <dbReference type="ARBA" id="ARBA00023136"/>
    </source>
</evidence>
<feature type="transmembrane region" description="Helical" evidence="5">
    <location>
        <begin position="262"/>
        <end position="280"/>
    </location>
</feature>
<dbReference type="OrthoDB" id="440755at2759"/>
<accession>A0A167LWB0</accession>
<sequence length="541" mass="57573">MERGDCNMESLNQLHKRSQTSKTASLLPSDTNLLSLHHDNGVRDDVALESNPPPVLPTEAVQFAVGSKRRLAIIVFIVLSNMVQMVSNMVGLAAGLEISKALGVPVGPGKANWAAASYPLTQGTFVLVSGRLGAVYGHRNVLVVGAVWLVAWSLGNGFCESYVSFNIVRAFSGIGGALIMPNAVALIGTTIPPGRMRNITLGFFGASAPIGGLLGAVWAGIFVQFATWKWIFWGLAIVGACVFGVLAYLLPNDHPVDQGGRIDYVGAALGTGGLVLFNVAWNQAPASGWNAFFEPLLLIVSLALFGAFPIWEHRFAGSSPIMPLDIWTAPSFAALLGAVLLSFMANGIFLWYMVAWLQLLEGRSVLQFSADWTPFAVVATAGTFVAAWLIPRLAAQWILAIGSLSILISNVLLGTKPVFETYWARLFPATVLMGLCPDFVYVAAQIVASNSVSRRHQGVAASLISTLNLYGTSLGLGFAGTVETQVNLHRTDSVLGFRAALFFGAGIALLAMLLVGLFVRVPKDQREGWDDPADAAMAQVG</sequence>
<keyword evidence="8" id="KW-1185">Reference proteome</keyword>
<dbReference type="PROSITE" id="PS50850">
    <property type="entry name" value="MFS"/>
    <property type="match status" value="1"/>
</dbReference>
<feature type="transmembrane region" description="Helical" evidence="5">
    <location>
        <begin position="499"/>
        <end position="519"/>
    </location>
</feature>
<keyword evidence="3 5" id="KW-1133">Transmembrane helix</keyword>
<dbReference type="Gene3D" id="1.20.1720.10">
    <property type="entry name" value="Multidrug resistance protein D"/>
    <property type="match status" value="1"/>
</dbReference>
<evidence type="ECO:0000256" key="5">
    <source>
        <dbReference type="SAM" id="Phobius"/>
    </source>
</evidence>
<proteinExistence type="predicted"/>
<evidence type="ECO:0000256" key="1">
    <source>
        <dbReference type="ARBA" id="ARBA00004141"/>
    </source>
</evidence>
<dbReference type="InterPro" id="IPR011701">
    <property type="entry name" value="MFS"/>
</dbReference>
<feature type="transmembrane region" description="Helical" evidence="5">
    <location>
        <begin position="459"/>
        <end position="479"/>
    </location>
</feature>
<dbReference type="InterPro" id="IPR020846">
    <property type="entry name" value="MFS_dom"/>
</dbReference>